<protein>
    <recommendedName>
        <fullName evidence="4">RING-type domain-containing protein</fullName>
    </recommendedName>
</protein>
<dbReference type="SUPFAM" id="SSF57850">
    <property type="entry name" value="RING/U-box"/>
    <property type="match status" value="1"/>
</dbReference>
<dbReference type="PROSITE" id="PS50089">
    <property type="entry name" value="ZF_RING_2"/>
    <property type="match status" value="1"/>
</dbReference>
<evidence type="ECO:0000313" key="6">
    <source>
        <dbReference type="Proteomes" id="UP000785679"/>
    </source>
</evidence>
<dbReference type="InterPro" id="IPR013083">
    <property type="entry name" value="Znf_RING/FYVE/PHD"/>
</dbReference>
<dbReference type="EMBL" id="RRYP01007432">
    <property type="protein sequence ID" value="TNV80506.1"/>
    <property type="molecule type" value="Genomic_DNA"/>
</dbReference>
<evidence type="ECO:0000259" key="4">
    <source>
        <dbReference type="PROSITE" id="PS50089"/>
    </source>
</evidence>
<keyword evidence="3" id="KW-0472">Membrane</keyword>
<feature type="transmembrane region" description="Helical" evidence="3">
    <location>
        <begin position="211"/>
        <end position="234"/>
    </location>
</feature>
<keyword evidence="1" id="KW-0862">Zinc</keyword>
<dbReference type="InterPro" id="IPR001841">
    <property type="entry name" value="Znf_RING"/>
</dbReference>
<reference evidence="5" key="1">
    <citation type="submission" date="2019-06" db="EMBL/GenBank/DDBJ databases">
        <authorList>
            <person name="Zheng W."/>
        </authorList>
    </citation>
    <scope>NUCLEOTIDE SEQUENCE</scope>
    <source>
        <strain evidence="5">QDHG01</strain>
    </source>
</reference>
<keyword evidence="1" id="KW-0479">Metal-binding</keyword>
<feature type="region of interest" description="Disordered" evidence="2">
    <location>
        <begin position="525"/>
        <end position="546"/>
    </location>
</feature>
<dbReference type="Proteomes" id="UP000785679">
    <property type="component" value="Unassembled WGS sequence"/>
</dbReference>
<keyword evidence="3" id="KW-0812">Transmembrane</keyword>
<dbReference type="Gene3D" id="3.30.40.10">
    <property type="entry name" value="Zinc/RING finger domain, C3HC4 (zinc finger)"/>
    <property type="match status" value="1"/>
</dbReference>
<comment type="caution">
    <text evidence="5">The sequence shown here is derived from an EMBL/GenBank/DDBJ whole genome shotgun (WGS) entry which is preliminary data.</text>
</comment>
<feature type="domain" description="RING-type" evidence="4">
    <location>
        <begin position="414"/>
        <end position="476"/>
    </location>
</feature>
<evidence type="ECO:0000256" key="3">
    <source>
        <dbReference type="SAM" id="Phobius"/>
    </source>
</evidence>
<dbReference type="AlphaFoldDB" id="A0A8J8NS00"/>
<accession>A0A8J8NS00</accession>
<evidence type="ECO:0000313" key="5">
    <source>
        <dbReference type="EMBL" id="TNV80506.1"/>
    </source>
</evidence>
<feature type="transmembrane region" description="Helical" evidence="3">
    <location>
        <begin position="105"/>
        <end position="132"/>
    </location>
</feature>
<evidence type="ECO:0000256" key="1">
    <source>
        <dbReference type="PROSITE-ProRule" id="PRU00175"/>
    </source>
</evidence>
<gene>
    <name evidence="5" type="ORF">FGO68_gene7897</name>
</gene>
<keyword evidence="6" id="KW-1185">Reference proteome</keyword>
<dbReference type="GO" id="GO:0008270">
    <property type="term" value="F:zinc ion binding"/>
    <property type="evidence" value="ECO:0007669"/>
    <property type="project" value="UniProtKB-KW"/>
</dbReference>
<sequence>MCIVFPINSTQHCCLINTGDLLKFAALVNKWRCVTTQPFNIIAKLLLHKLQQQLMNNFPPLLIDSTQQQVSGPLAPTHPATDISSLADSLIQTIRKYRATSIRAFLLLFVASIAQIMVFGLLIQAFVIRLIIYQAMDQNEMGSPSNEMVQNAEERIRRLQIEEQYENFSSNMNAAAYSSVLMDIFFFMLQQKSLEFSTGASLTWQCLLYKYRWLFSLCFLLTQFILNSTVLYFATKITLEIAMQRSFTLNLGNISNILLLGLMVVYMVTRIVLFGTGQLIVQRFWLRQVKILYKLTRLPFEWRIQALGMLENGEEQERRSNEHVELMNKIPKIDAKDFLSKVHPVNQDKQNHRERRHSEETNSPIYDKLNPLNNHSPSSKLSEIARLDNRKQDSPQKYSNMDTPKTKFLKEKSCIICLEGIYDSTASSLGSQELAPTKQREVCVLSCNGSTKACSFYHRECLSDWLQTKRVCPLCRDGNFVNTHILENSDQEETKDQLRKKQSVMKRLCSHIFAGPSVYREQSSFSASTTSGTQANSSYMTNTSTNLRHQDGNLHYHLMRI</sequence>
<dbReference type="OrthoDB" id="8062037at2759"/>
<proteinExistence type="predicted"/>
<name>A0A8J8NS00_HALGN</name>
<feature type="transmembrane region" description="Helical" evidence="3">
    <location>
        <begin position="254"/>
        <end position="281"/>
    </location>
</feature>
<organism evidence="5 6">
    <name type="scientific">Halteria grandinella</name>
    <dbReference type="NCBI Taxonomy" id="5974"/>
    <lineage>
        <taxon>Eukaryota</taxon>
        <taxon>Sar</taxon>
        <taxon>Alveolata</taxon>
        <taxon>Ciliophora</taxon>
        <taxon>Intramacronucleata</taxon>
        <taxon>Spirotrichea</taxon>
        <taxon>Stichotrichia</taxon>
        <taxon>Sporadotrichida</taxon>
        <taxon>Halteriidae</taxon>
        <taxon>Halteria</taxon>
    </lineage>
</organism>
<keyword evidence="1" id="KW-0863">Zinc-finger</keyword>
<evidence type="ECO:0000256" key="2">
    <source>
        <dbReference type="SAM" id="MobiDB-lite"/>
    </source>
</evidence>
<feature type="region of interest" description="Disordered" evidence="2">
    <location>
        <begin position="345"/>
        <end position="379"/>
    </location>
</feature>
<keyword evidence="3" id="KW-1133">Transmembrane helix</keyword>